<evidence type="ECO:0000313" key="2">
    <source>
        <dbReference type="EMBL" id="KAF2160236.1"/>
    </source>
</evidence>
<proteinExistence type="predicted"/>
<dbReference type="EMBL" id="ML993628">
    <property type="protein sequence ID" value="KAF2160236.1"/>
    <property type="molecule type" value="Genomic_DNA"/>
</dbReference>
<evidence type="ECO:0000256" key="1">
    <source>
        <dbReference type="SAM" id="MobiDB-lite"/>
    </source>
</evidence>
<reference evidence="2" key="1">
    <citation type="journal article" date="2020" name="Stud. Mycol.">
        <title>101 Dothideomycetes genomes: a test case for predicting lifestyles and emergence of pathogens.</title>
        <authorList>
            <person name="Haridas S."/>
            <person name="Albert R."/>
            <person name="Binder M."/>
            <person name="Bloem J."/>
            <person name="Labutti K."/>
            <person name="Salamov A."/>
            <person name="Andreopoulos B."/>
            <person name="Baker S."/>
            <person name="Barry K."/>
            <person name="Bills G."/>
            <person name="Bluhm B."/>
            <person name="Cannon C."/>
            <person name="Castanera R."/>
            <person name="Culley D."/>
            <person name="Daum C."/>
            <person name="Ezra D."/>
            <person name="Gonzalez J."/>
            <person name="Henrissat B."/>
            <person name="Kuo A."/>
            <person name="Liang C."/>
            <person name="Lipzen A."/>
            <person name="Lutzoni F."/>
            <person name="Magnuson J."/>
            <person name="Mondo S."/>
            <person name="Nolan M."/>
            <person name="Ohm R."/>
            <person name="Pangilinan J."/>
            <person name="Park H.-J."/>
            <person name="Ramirez L."/>
            <person name="Alfaro M."/>
            <person name="Sun H."/>
            <person name="Tritt A."/>
            <person name="Yoshinaga Y."/>
            <person name="Zwiers L.-H."/>
            <person name="Turgeon B."/>
            <person name="Goodwin S."/>
            <person name="Spatafora J."/>
            <person name="Crous P."/>
            <person name="Grigoriev I."/>
        </authorList>
    </citation>
    <scope>NUCLEOTIDE SEQUENCE</scope>
    <source>
        <strain evidence="2">ATCC 36951</strain>
    </source>
</reference>
<dbReference type="Proteomes" id="UP000799537">
    <property type="component" value="Unassembled WGS sequence"/>
</dbReference>
<feature type="region of interest" description="Disordered" evidence="1">
    <location>
        <begin position="1"/>
        <end position="39"/>
    </location>
</feature>
<keyword evidence="3" id="KW-1185">Reference proteome</keyword>
<feature type="compositionally biased region" description="Polar residues" evidence="1">
    <location>
        <begin position="26"/>
        <end position="35"/>
    </location>
</feature>
<organism evidence="2 3">
    <name type="scientific">Zasmidium cellare ATCC 36951</name>
    <dbReference type="NCBI Taxonomy" id="1080233"/>
    <lineage>
        <taxon>Eukaryota</taxon>
        <taxon>Fungi</taxon>
        <taxon>Dikarya</taxon>
        <taxon>Ascomycota</taxon>
        <taxon>Pezizomycotina</taxon>
        <taxon>Dothideomycetes</taxon>
        <taxon>Dothideomycetidae</taxon>
        <taxon>Mycosphaerellales</taxon>
        <taxon>Mycosphaerellaceae</taxon>
        <taxon>Zasmidium</taxon>
    </lineage>
</organism>
<dbReference type="AlphaFoldDB" id="A0A6A6C4B6"/>
<dbReference type="GeneID" id="54562686"/>
<dbReference type="RefSeq" id="XP_033661125.1">
    <property type="nucleotide sequence ID" value="XM_033809414.1"/>
</dbReference>
<evidence type="ECO:0000313" key="3">
    <source>
        <dbReference type="Proteomes" id="UP000799537"/>
    </source>
</evidence>
<name>A0A6A6C4B6_ZASCE</name>
<sequence>MSQSRQDSLFPSHHEVDCHDHKRQRITSPNPSIPSCSAPEWHDETQTAVDINIPKGCYGIDCPRAYTPALTRHEEASRSLHSSGRSVVSHTDSNIFTFDPSSPFDVSTPSDSLSPELEVGSPPHQDELWQALVAVRARRQDLEYPTTSTSKKRAAVSGKAMKFYPTVLLPSTKTLIVNMFASPNKTQSQWPDITQVPEIRFLHPAFTLTLYIANDELTFSFALGSFTSRFSSRQQACFARGANKMVGQALVQGVQSVLGEVSLLPAFAHMVYEWFDVMGVEVGVDWIPSEDELVRHWMVCVRYGWTCRRVV</sequence>
<gene>
    <name evidence="2" type="ORF">M409DRAFT_29326</name>
</gene>
<accession>A0A6A6C4B6</accession>
<protein>
    <submittedName>
        <fullName evidence="2">Uncharacterized protein</fullName>
    </submittedName>
</protein>